<dbReference type="KEGG" id="muc:MuYL_1867"/>
<dbReference type="PROSITE" id="PS51459">
    <property type="entry name" value="FIDO"/>
    <property type="match status" value="1"/>
</dbReference>
<feature type="domain" description="Fido" evidence="1">
    <location>
        <begin position="1"/>
        <end position="54"/>
    </location>
</feature>
<dbReference type="EMBL" id="CP022743">
    <property type="protein sequence ID" value="ASU33763.1"/>
    <property type="molecule type" value="Genomic_DNA"/>
</dbReference>
<keyword evidence="3" id="KW-1185">Reference proteome</keyword>
<name>A0A223NV58_9SPHI</name>
<dbReference type="Proteomes" id="UP000215002">
    <property type="component" value="Chromosome"/>
</dbReference>
<evidence type="ECO:0000259" key="1">
    <source>
        <dbReference type="PROSITE" id="PS51459"/>
    </source>
</evidence>
<sequence length="58" mass="6685">MDGNKRTAYVLLEYLLLNKGGIKLDASFEEKYQMVIEASTGEIRFDEIKTWISSKIKV</sequence>
<gene>
    <name evidence="2" type="ORF">MuYL_1867</name>
</gene>
<organism evidence="2 3">
    <name type="scientific">Mucilaginibacter xinganensis</name>
    <dbReference type="NCBI Taxonomy" id="1234841"/>
    <lineage>
        <taxon>Bacteria</taxon>
        <taxon>Pseudomonadati</taxon>
        <taxon>Bacteroidota</taxon>
        <taxon>Sphingobacteriia</taxon>
        <taxon>Sphingobacteriales</taxon>
        <taxon>Sphingobacteriaceae</taxon>
        <taxon>Mucilaginibacter</taxon>
    </lineage>
</organism>
<accession>A0A223NV58</accession>
<proteinExistence type="predicted"/>
<dbReference type="Gene3D" id="1.10.1790.50">
    <property type="match status" value="1"/>
</dbReference>
<evidence type="ECO:0000313" key="3">
    <source>
        <dbReference type="Proteomes" id="UP000215002"/>
    </source>
</evidence>
<dbReference type="AlphaFoldDB" id="A0A223NV58"/>
<dbReference type="InterPro" id="IPR003812">
    <property type="entry name" value="Fido"/>
</dbReference>
<protein>
    <submittedName>
        <fullName evidence="2">Death on curing protein</fullName>
    </submittedName>
</protein>
<reference evidence="2 3" key="1">
    <citation type="submission" date="2017-08" db="EMBL/GenBank/DDBJ databases">
        <title>Complete genome sequence of Mucilaginibacter sp. strain BJC16-A31.</title>
        <authorList>
            <consortium name="Henan University of Science and Technology"/>
            <person name="You X."/>
        </authorList>
    </citation>
    <scope>NUCLEOTIDE SEQUENCE [LARGE SCALE GENOMIC DNA]</scope>
    <source>
        <strain evidence="2 3">BJC16-A31</strain>
    </source>
</reference>
<evidence type="ECO:0000313" key="2">
    <source>
        <dbReference type="EMBL" id="ASU33763.1"/>
    </source>
</evidence>